<dbReference type="EMBL" id="JACXSS010000001">
    <property type="protein sequence ID" value="MBD9358415.1"/>
    <property type="molecule type" value="Genomic_DNA"/>
</dbReference>
<dbReference type="InterPro" id="IPR001173">
    <property type="entry name" value="Glyco_trans_2-like"/>
</dbReference>
<dbReference type="PANTHER" id="PTHR22916">
    <property type="entry name" value="GLYCOSYLTRANSFERASE"/>
    <property type="match status" value="1"/>
</dbReference>
<keyword evidence="1" id="KW-0328">Glycosyltransferase</keyword>
<gene>
    <name evidence="4" type="ORF">IE877_21480</name>
</gene>
<feature type="domain" description="Glycosyltransferase 2-like" evidence="3">
    <location>
        <begin position="11"/>
        <end position="117"/>
    </location>
</feature>
<organism evidence="4 5">
    <name type="scientific">Methylomonas albis</name>
    <dbReference type="NCBI Taxonomy" id="1854563"/>
    <lineage>
        <taxon>Bacteria</taxon>
        <taxon>Pseudomonadati</taxon>
        <taxon>Pseudomonadota</taxon>
        <taxon>Gammaproteobacteria</taxon>
        <taxon>Methylococcales</taxon>
        <taxon>Methylococcaceae</taxon>
        <taxon>Methylomonas</taxon>
    </lineage>
</organism>
<keyword evidence="2" id="KW-0808">Transferase</keyword>
<dbReference type="Proteomes" id="UP000652176">
    <property type="component" value="Unassembled WGS sequence"/>
</dbReference>
<dbReference type="InterPro" id="IPR029044">
    <property type="entry name" value="Nucleotide-diphossugar_trans"/>
</dbReference>
<evidence type="ECO:0000313" key="4">
    <source>
        <dbReference type="EMBL" id="MBD9358415.1"/>
    </source>
</evidence>
<reference evidence="4 5" key="1">
    <citation type="submission" date="2020-09" db="EMBL/GenBank/DDBJ databases">
        <title>Methylomonas albis sp. nov. and Methylomonas fluvii sp. nov.: Two cold-adapted methanotrophs from the River Elbe and an amended description of Methylovulum psychrotolerans strain Eb1.</title>
        <authorList>
            <person name="Bussmann I.K."/>
            <person name="Klings K.-W."/>
            <person name="Warnstedt J."/>
            <person name="Hoppert M."/>
            <person name="Saborowski A."/>
            <person name="Horn F."/>
            <person name="Liebner S."/>
        </authorList>
    </citation>
    <scope>NUCLEOTIDE SEQUENCE [LARGE SCALE GENOMIC DNA]</scope>
    <source>
        <strain evidence="4 5">EbA</strain>
    </source>
</reference>
<protein>
    <submittedName>
        <fullName evidence="4">Glycosyltransferase family 2 protein</fullName>
    </submittedName>
</protein>
<comment type="caution">
    <text evidence="4">The sequence shown here is derived from an EMBL/GenBank/DDBJ whole genome shotgun (WGS) entry which is preliminary data.</text>
</comment>
<evidence type="ECO:0000259" key="3">
    <source>
        <dbReference type="Pfam" id="PF00535"/>
    </source>
</evidence>
<dbReference type="Pfam" id="PF00535">
    <property type="entry name" value="Glycos_transf_2"/>
    <property type="match status" value="1"/>
</dbReference>
<evidence type="ECO:0000256" key="1">
    <source>
        <dbReference type="ARBA" id="ARBA00022676"/>
    </source>
</evidence>
<dbReference type="PANTHER" id="PTHR22916:SF51">
    <property type="entry name" value="GLYCOSYLTRANSFERASE EPSH-RELATED"/>
    <property type="match status" value="1"/>
</dbReference>
<dbReference type="CDD" id="cd00761">
    <property type="entry name" value="Glyco_tranf_GTA_type"/>
    <property type="match status" value="1"/>
</dbReference>
<name>A0ABR9D5K5_9GAMM</name>
<accession>A0ABR9D5K5</accession>
<sequence>MNGAKVNTPVSVIIPAFNIENYIVETIESLLSQSVKPQEIIIIDDGSTDNTKGILLERYEGNGLIKIISQENKGAGEARNHGVSLACGDYIFFCDSDDIVLPGFFETFDGKLREDSNIDMFCFSSEFFYENGYKGNKTVHHASGWLPSAKIALSDLLVRNSYTAASWTYIIRKNIITDNGLKFYGRLHEDHIITMSAYLISKATYRTENILYSQRVREGSLTRSKHIIDFSPRIDALNSTLNVLDKIVDVEKSEIQLIRARYVNSSLFFLIDMCADTCVFLPSIVLDTFKCHKKNTVFSLKEKFLLNFPELYFALKKIYIFCMRPSHSYR</sequence>
<dbReference type="RefSeq" id="WP_192376633.1">
    <property type="nucleotide sequence ID" value="NZ_CAJHIV010000001.1"/>
</dbReference>
<evidence type="ECO:0000313" key="5">
    <source>
        <dbReference type="Proteomes" id="UP000652176"/>
    </source>
</evidence>
<proteinExistence type="predicted"/>
<dbReference type="SUPFAM" id="SSF53448">
    <property type="entry name" value="Nucleotide-diphospho-sugar transferases"/>
    <property type="match status" value="1"/>
</dbReference>
<dbReference type="Gene3D" id="3.90.550.10">
    <property type="entry name" value="Spore Coat Polysaccharide Biosynthesis Protein SpsA, Chain A"/>
    <property type="match status" value="1"/>
</dbReference>
<keyword evidence="5" id="KW-1185">Reference proteome</keyword>
<evidence type="ECO:0000256" key="2">
    <source>
        <dbReference type="ARBA" id="ARBA00022679"/>
    </source>
</evidence>